<reference evidence="1" key="1">
    <citation type="submission" date="2021-05" db="EMBL/GenBank/DDBJ databases">
        <authorList>
            <person name="Alioto T."/>
            <person name="Alioto T."/>
            <person name="Gomez Garrido J."/>
        </authorList>
    </citation>
    <scope>NUCLEOTIDE SEQUENCE</scope>
</reference>
<sequence>MCTHRKCTQRRCVPSEWEDVRRWQGWAPWQRPTSRRFCSRRRSGVRCRCTDSLRFAPAWPACCCRTRRGEPIWVSRGGARTQCPETPTQRYLFDGIHSRTLRR</sequence>
<organism evidence="1">
    <name type="scientific">Culex pipiens</name>
    <name type="common">House mosquito</name>
    <dbReference type="NCBI Taxonomy" id="7175"/>
    <lineage>
        <taxon>Eukaryota</taxon>
        <taxon>Metazoa</taxon>
        <taxon>Ecdysozoa</taxon>
        <taxon>Arthropoda</taxon>
        <taxon>Hexapoda</taxon>
        <taxon>Insecta</taxon>
        <taxon>Pterygota</taxon>
        <taxon>Neoptera</taxon>
        <taxon>Endopterygota</taxon>
        <taxon>Diptera</taxon>
        <taxon>Nematocera</taxon>
        <taxon>Culicoidea</taxon>
        <taxon>Culicidae</taxon>
        <taxon>Culicinae</taxon>
        <taxon>Culicini</taxon>
        <taxon>Culex</taxon>
        <taxon>Culex</taxon>
    </lineage>
</organism>
<proteinExistence type="predicted"/>
<dbReference type="EMBL" id="HBUE01000394">
    <property type="protein sequence ID" value="CAG6443507.1"/>
    <property type="molecule type" value="Transcribed_RNA"/>
</dbReference>
<accession>A0A8D7ZSI0</accession>
<protein>
    <submittedName>
        <fullName evidence="1">(northern house mosquito) hypothetical protein</fullName>
    </submittedName>
</protein>
<evidence type="ECO:0000313" key="1">
    <source>
        <dbReference type="EMBL" id="CAG6443507.1"/>
    </source>
</evidence>
<name>A0A8D7ZSI0_CULPI</name>
<dbReference type="AlphaFoldDB" id="A0A8D7ZSI0"/>